<accession>A0A0J6YKX3</accession>
<evidence type="ECO:0000313" key="2">
    <source>
        <dbReference type="EMBL" id="KMP09296.1"/>
    </source>
</evidence>
<evidence type="ECO:0000313" key="3">
    <source>
        <dbReference type="Proteomes" id="UP000054565"/>
    </source>
</evidence>
<feature type="compositionally biased region" description="Polar residues" evidence="1">
    <location>
        <begin position="13"/>
        <end position="27"/>
    </location>
</feature>
<evidence type="ECO:0000256" key="1">
    <source>
        <dbReference type="SAM" id="MobiDB-lite"/>
    </source>
</evidence>
<dbReference type="EMBL" id="DS028099">
    <property type="protein sequence ID" value="KMP09296.1"/>
    <property type="molecule type" value="Genomic_DNA"/>
</dbReference>
<gene>
    <name evidence="2" type="ORF">CIRG_09466</name>
</gene>
<dbReference type="AlphaFoldDB" id="A0A0J6YKX3"/>
<reference evidence="3" key="1">
    <citation type="journal article" date="2010" name="Genome Res.">
        <title>Population genomic sequencing of Coccidioides fungi reveals recent hybridization and transposon control.</title>
        <authorList>
            <person name="Neafsey D.E."/>
            <person name="Barker B.M."/>
            <person name="Sharpton T.J."/>
            <person name="Stajich J.E."/>
            <person name="Park D.J."/>
            <person name="Whiston E."/>
            <person name="Hung C.-Y."/>
            <person name="McMahan C."/>
            <person name="White J."/>
            <person name="Sykes S."/>
            <person name="Heiman D."/>
            <person name="Young S."/>
            <person name="Zeng Q."/>
            <person name="Abouelleil A."/>
            <person name="Aftuck L."/>
            <person name="Bessette D."/>
            <person name="Brown A."/>
            <person name="FitzGerald M."/>
            <person name="Lui A."/>
            <person name="Macdonald J.P."/>
            <person name="Priest M."/>
            <person name="Orbach M.J."/>
            <person name="Galgiani J.N."/>
            <person name="Kirkland T.N."/>
            <person name="Cole G.T."/>
            <person name="Birren B.W."/>
            <person name="Henn M.R."/>
            <person name="Taylor J.W."/>
            <person name="Rounsley S.D."/>
        </authorList>
    </citation>
    <scope>NUCLEOTIDE SEQUENCE [LARGE SCALE GENOMIC DNA]</scope>
    <source>
        <strain evidence="3">RMSCC 2394</strain>
    </source>
</reference>
<sequence length="137" mass="15555">MTKNSEIKKSDSELTMTEGTTGSYATMSQGEDKSIVVHFYIPMPSPGTANAPWFDSRDATLFTERFEDLERLQRRPRPTKHQTTLDVQRYSHGPNSECIRITQFTWIMGTPAFSLLVRGPLHSIHDFLPSVADIIHT</sequence>
<feature type="compositionally biased region" description="Basic and acidic residues" evidence="1">
    <location>
        <begin position="1"/>
        <end position="12"/>
    </location>
</feature>
<proteinExistence type="predicted"/>
<dbReference type="Proteomes" id="UP000054565">
    <property type="component" value="Unassembled WGS sequence"/>
</dbReference>
<organism evidence="2 3">
    <name type="scientific">Coccidioides immitis RMSCC 2394</name>
    <dbReference type="NCBI Taxonomy" id="404692"/>
    <lineage>
        <taxon>Eukaryota</taxon>
        <taxon>Fungi</taxon>
        <taxon>Dikarya</taxon>
        <taxon>Ascomycota</taxon>
        <taxon>Pezizomycotina</taxon>
        <taxon>Eurotiomycetes</taxon>
        <taxon>Eurotiomycetidae</taxon>
        <taxon>Onygenales</taxon>
        <taxon>Onygenaceae</taxon>
        <taxon>Coccidioides</taxon>
    </lineage>
</organism>
<feature type="region of interest" description="Disordered" evidence="1">
    <location>
        <begin position="1"/>
        <end position="27"/>
    </location>
</feature>
<name>A0A0J6YKX3_COCIT</name>
<protein>
    <submittedName>
        <fullName evidence="2">Uncharacterized protein</fullName>
    </submittedName>
</protein>
<dbReference type="STRING" id="404692.A0A0J6YKX3"/>